<dbReference type="AlphaFoldDB" id="A0A1V8TL47"/>
<dbReference type="InterPro" id="IPR036249">
    <property type="entry name" value="Thioredoxin-like_sf"/>
</dbReference>
<dbReference type="PANTHER" id="PTHR45694:SF5">
    <property type="entry name" value="GLUTAREDOXIN 2"/>
    <property type="match status" value="1"/>
</dbReference>
<evidence type="ECO:0000259" key="4">
    <source>
        <dbReference type="Pfam" id="PF00462"/>
    </source>
</evidence>
<gene>
    <name evidence="5" type="ORF">B0A48_02736</name>
</gene>
<dbReference type="InterPro" id="IPR002109">
    <property type="entry name" value="Glutaredoxin"/>
</dbReference>
<feature type="compositionally biased region" description="Basic and acidic residues" evidence="2">
    <location>
        <begin position="98"/>
        <end position="113"/>
    </location>
</feature>
<feature type="domain" description="Glutaredoxin" evidence="4">
    <location>
        <begin position="184"/>
        <end position="249"/>
    </location>
</feature>
<dbReference type="PANTHER" id="PTHR45694">
    <property type="entry name" value="GLUTAREDOXIN 2"/>
    <property type="match status" value="1"/>
</dbReference>
<feature type="region of interest" description="Disordered" evidence="2">
    <location>
        <begin position="139"/>
        <end position="165"/>
    </location>
</feature>
<evidence type="ECO:0000256" key="3">
    <source>
        <dbReference type="SAM" id="SignalP"/>
    </source>
</evidence>
<dbReference type="GO" id="GO:0034599">
    <property type="term" value="P:cellular response to oxidative stress"/>
    <property type="evidence" value="ECO:0007669"/>
    <property type="project" value="TreeGrafter"/>
</dbReference>
<dbReference type="GO" id="GO:0000324">
    <property type="term" value="C:fungal-type vacuole"/>
    <property type="evidence" value="ECO:0007669"/>
    <property type="project" value="TreeGrafter"/>
</dbReference>
<evidence type="ECO:0000256" key="2">
    <source>
        <dbReference type="SAM" id="MobiDB-lite"/>
    </source>
</evidence>
<sequence length="296" mass="31634">MPSNRRLKATGLIALLTLLVMIYVTTGAKNTQNSAFYTRTVEAMHNRQSAESHDAVLADEKARADRVAKVQKEHEGAMESKAPSVGEKEGQKPIGVQEAEKSAKGGKKVEEGSGGKGVAGRKMVPTDGRVVINEKGDEGLDGVAKVGNTGPRESEVAKGGDEEESEEAAKVEEEMNAILKKGPVIVFSKSYCPFSMKAKHILLDLYTITPPPYVVELDQHELGPGLQAALLKSTGRRTVPNVLINGKSIGGGDDIQELHETGKLAETVQAMGGKRVMSAKPNPKPPAEKRSAKFRS</sequence>
<dbReference type="InterPro" id="IPR014025">
    <property type="entry name" value="Glutaredoxin_subgr"/>
</dbReference>
<dbReference type="Proteomes" id="UP000192596">
    <property type="component" value="Unassembled WGS sequence"/>
</dbReference>
<organism evidence="5 6">
    <name type="scientific">Cryoendolithus antarcticus</name>
    <dbReference type="NCBI Taxonomy" id="1507870"/>
    <lineage>
        <taxon>Eukaryota</taxon>
        <taxon>Fungi</taxon>
        <taxon>Dikarya</taxon>
        <taxon>Ascomycota</taxon>
        <taxon>Pezizomycotina</taxon>
        <taxon>Dothideomycetes</taxon>
        <taxon>Dothideomycetidae</taxon>
        <taxon>Cladosporiales</taxon>
        <taxon>Cladosporiaceae</taxon>
        <taxon>Cryoendolithus</taxon>
    </lineage>
</organism>
<feature type="signal peptide" evidence="3">
    <location>
        <begin position="1"/>
        <end position="27"/>
    </location>
</feature>
<keyword evidence="6" id="KW-1185">Reference proteome</keyword>
<proteinExistence type="inferred from homology"/>
<feature type="region of interest" description="Disordered" evidence="2">
    <location>
        <begin position="273"/>
        <end position="296"/>
    </location>
</feature>
<evidence type="ECO:0000313" key="5">
    <source>
        <dbReference type="EMBL" id="OQO12097.1"/>
    </source>
</evidence>
<dbReference type="GO" id="GO:0005801">
    <property type="term" value="C:cis-Golgi network"/>
    <property type="evidence" value="ECO:0007669"/>
    <property type="project" value="UniProtKB-ARBA"/>
</dbReference>
<dbReference type="Gene3D" id="3.40.30.10">
    <property type="entry name" value="Glutaredoxin"/>
    <property type="match status" value="1"/>
</dbReference>
<keyword evidence="3" id="KW-0732">Signal</keyword>
<dbReference type="OrthoDB" id="423313at2759"/>
<reference evidence="6" key="1">
    <citation type="submission" date="2017-03" db="EMBL/GenBank/DDBJ databases">
        <title>Genomes of endolithic fungi from Antarctica.</title>
        <authorList>
            <person name="Coleine C."/>
            <person name="Masonjones S."/>
            <person name="Stajich J.E."/>
        </authorList>
    </citation>
    <scope>NUCLEOTIDE SEQUENCE [LARGE SCALE GENOMIC DNA]</scope>
    <source>
        <strain evidence="6">CCFEE 5527</strain>
    </source>
</reference>
<evidence type="ECO:0000313" key="6">
    <source>
        <dbReference type="Proteomes" id="UP000192596"/>
    </source>
</evidence>
<comment type="caution">
    <text evidence="5">The sequence shown here is derived from an EMBL/GenBank/DDBJ whole genome shotgun (WGS) entry which is preliminary data.</text>
</comment>
<dbReference type="PROSITE" id="PS51354">
    <property type="entry name" value="GLUTAREDOXIN_2"/>
    <property type="match status" value="1"/>
</dbReference>
<dbReference type="PRINTS" id="PR00160">
    <property type="entry name" value="GLUTAREDOXIN"/>
</dbReference>
<comment type="similarity">
    <text evidence="1">Belongs to the glutaredoxin family. Monothiol subfamily.</text>
</comment>
<dbReference type="CDD" id="cd03419">
    <property type="entry name" value="GRX_GRXh_1_2_like"/>
    <property type="match status" value="1"/>
</dbReference>
<protein>
    <recommendedName>
        <fullName evidence="4">Glutaredoxin domain-containing protein</fullName>
    </recommendedName>
</protein>
<dbReference type="NCBIfam" id="TIGR02180">
    <property type="entry name" value="GRX_euk"/>
    <property type="match status" value="1"/>
</dbReference>
<feature type="region of interest" description="Disordered" evidence="2">
    <location>
        <begin position="73"/>
        <end position="122"/>
    </location>
</feature>
<dbReference type="InParanoid" id="A0A1V8TL47"/>
<accession>A0A1V8TL47</accession>
<dbReference type="EMBL" id="NAJO01000005">
    <property type="protein sequence ID" value="OQO12097.1"/>
    <property type="molecule type" value="Genomic_DNA"/>
</dbReference>
<dbReference type="GO" id="GO:0005796">
    <property type="term" value="C:Golgi lumen"/>
    <property type="evidence" value="ECO:0007669"/>
    <property type="project" value="TreeGrafter"/>
</dbReference>
<name>A0A1V8TL47_9PEZI</name>
<dbReference type="FunFam" id="3.40.30.10:FF:000093">
    <property type="entry name" value="Glutaredoxin 2"/>
    <property type="match status" value="1"/>
</dbReference>
<dbReference type="STRING" id="1507870.A0A1V8TL47"/>
<evidence type="ECO:0000256" key="1">
    <source>
        <dbReference type="ARBA" id="ARBA00009630"/>
    </source>
</evidence>
<dbReference type="GO" id="GO:0004362">
    <property type="term" value="F:glutathione-disulfide reductase (NADPH) activity"/>
    <property type="evidence" value="ECO:0007669"/>
    <property type="project" value="UniProtKB-ARBA"/>
</dbReference>
<feature type="compositionally biased region" description="Basic and acidic residues" evidence="2">
    <location>
        <begin position="286"/>
        <end position="296"/>
    </location>
</feature>
<dbReference type="Pfam" id="PF00462">
    <property type="entry name" value="Glutaredoxin"/>
    <property type="match status" value="1"/>
</dbReference>
<feature type="chain" id="PRO_5010729709" description="Glutaredoxin domain-containing protein" evidence="3">
    <location>
        <begin position="28"/>
        <end position="296"/>
    </location>
</feature>
<dbReference type="SUPFAM" id="SSF52833">
    <property type="entry name" value="Thioredoxin-like"/>
    <property type="match status" value="1"/>
</dbReference>
<dbReference type="InterPro" id="IPR011899">
    <property type="entry name" value="Glutaredoxin_euk/vir"/>
</dbReference>